<evidence type="ECO:0000256" key="2">
    <source>
        <dbReference type="ARBA" id="ARBA00004496"/>
    </source>
</evidence>
<dbReference type="EMBL" id="JAVRRJ010000001">
    <property type="protein sequence ID" value="KAK5091720.1"/>
    <property type="molecule type" value="Genomic_DNA"/>
</dbReference>
<evidence type="ECO:0000313" key="12">
    <source>
        <dbReference type="EMBL" id="KAK5091720.1"/>
    </source>
</evidence>
<dbReference type="Proteomes" id="UP001309876">
    <property type="component" value="Unassembled WGS sequence"/>
</dbReference>
<feature type="domain" description="Signal recognition particle SRP72 subunit RNA-binding" evidence="11">
    <location>
        <begin position="543"/>
        <end position="594"/>
    </location>
</feature>
<keyword evidence="8 9" id="KW-0687">Ribonucleoprotein</keyword>
<evidence type="ECO:0000256" key="10">
    <source>
        <dbReference type="SAM" id="MobiDB-lite"/>
    </source>
</evidence>
<dbReference type="Pfam" id="PF08492">
    <property type="entry name" value="SRP72"/>
    <property type="match status" value="1"/>
</dbReference>
<sequence>MSSTLASLFKKSTIDDPAEALKACEATLRETSDDSQAQQTKAVALLKLERYQDALQYFEQTASLQGSIPEVYAYCLYRAGKFEEAVKVASAVEDSRGAHHITLQAAYRAEDWDAANKACLALSKSKVQKEEFDLRINKLALDAEALWLERLSAGSIPRATTDDLAAFETAYNAACISVSKGQLQEADILLKRAVNLCEHHEELSAEDKAVELVPLKAQRIFVLQKLQKHDEAAELAKELSASLKDAAVDVSTRKLAENNILASVNVFNPFLAHKTFSSSSVPKSERLFANQSTSLKSNEQAMQLQTFKYDGLIHSARKKSFMDALPSTSPDSLLTSMFGTAALARNEVSKAAVNKVLPELEKRPNDVGLVVTLVQLYVLTGNGLAAVDMLRALFDRLEKSPNDKDQDVRYSPGLIGLMVSLLRTQGRRSQLKQELARGATYWRTKPKAPSSLLRAAGIALLESSHDEDTKVASEIFEKLYAQEPEDRSAIAGYVASHATDSTADVKSLSGRLSSIDELTASINADSLENAGIPQSANALAIAQAGQSRKRPAVDGLSSKKKRIRPSRMPKDYDPNKKPDPERWLPLRDRSTYKPKKKRGKRDDRTQGGGNVNEALDISNRPAGTGSEVVSGNTAGNKKKKGKGKK</sequence>
<comment type="function">
    <text evidence="9">Component of the signal recognition particle (SRP) complex, a ribonucleoprotein complex that mediates the cotranslational targeting of secretory and membrane proteins to the endoplasmic reticulum (ER).</text>
</comment>
<feature type="compositionally biased region" description="Basic residues" evidence="10">
    <location>
        <begin position="558"/>
        <end position="567"/>
    </location>
</feature>
<evidence type="ECO:0000256" key="5">
    <source>
        <dbReference type="ARBA" id="ARBA00022490"/>
    </source>
</evidence>
<evidence type="ECO:0000256" key="3">
    <source>
        <dbReference type="ARBA" id="ARBA00007676"/>
    </source>
</evidence>
<dbReference type="GO" id="GO:0005786">
    <property type="term" value="C:signal recognition particle, endoplasmic reticulum targeting"/>
    <property type="evidence" value="ECO:0007669"/>
    <property type="project" value="UniProtKB-UniRule"/>
</dbReference>
<evidence type="ECO:0000256" key="6">
    <source>
        <dbReference type="ARBA" id="ARBA00022824"/>
    </source>
</evidence>
<name>A0AAN7T8E9_9EURO</name>
<feature type="region of interest" description="Disordered" evidence="10">
    <location>
        <begin position="542"/>
        <end position="645"/>
    </location>
</feature>
<keyword evidence="7 9" id="KW-0733">Signal recognition particle</keyword>
<keyword evidence="5 9" id="KW-0963">Cytoplasm</keyword>
<evidence type="ECO:0000313" key="13">
    <source>
        <dbReference type="Proteomes" id="UP001309876"/>
    </source>
</evidence>
<dbReference type="GO" id="GO:0008312">
    <property type="term" value="F:7S RNA binding"/>
    <property type="evidence" value="ECO:0007669"/>
    <property type="project" value="InterPro"/>
</dbReference>
<comment type="similarity">
    <text evidence="3 9">Belongs to the SRP72 family.</text>
</comment>
<dbReference type="Pfam" id="PF17004">
    <property type="entry name" value="SRP_TPR_like"/>
    <property type="match status" value="1"/>
</dbReference>
<dbReference type="GO" id="GO:0005783">
    <property type="term" value="C:endoplasmic reticulum"/>
    <property type="evidence" value="ECO:0007669"/>
    <property type="project" value="UniProtKB-SubCell"/>
</dbReference>
<dbReference type="GO" id="GO:0006614">
    <property type="term" value="P:SRP-dependent cotranslational protein targeting to membrane"/>
    <property type="evidence" value="ECO:0007669"/>
    <property type="project" value="UniProtKB-UniRule"/>
</dbReference>
<evidence type="ECO:0000259" key="11">
    <source>
        <dbReference type="Pfam" id="PF08492"/>
    </source>
</evidence>
<accession>A0AAN7T8E9</accession>
<keyword evidence="13" id="KW-1185">Reference proteome</keyword>
<dbReference type="Gene3D" id="1.25.40.10">
    <property type="entry name" value="Tetratricopeptide repeat domain"/>
    <property type="match status" value="1"/>
</dbReference>
<dbReference type="SMART" id="SM00028">
    <property type="entry name" value="TPR"/>
    <property type="match status" value="2"/>
</dbReference>
<evidence type="ECO:0000256" key="8">
    <source>
        <dbReference type="ARBA" id="ARBA00023274"/>
    </source>
</evidence>
<dbReference type="InterPro" id="IPR011990">
    <property type="entry name" value="TPR-like_helical_dom_sf"/>
</dbReference>
<dbReference type="GO" id="GO:0043022">
    <property type="term" value="F:ribosome binding"/>
    <property type="evidence" value="ECO:0007669"/>
    <property type="project" value="TreeGrafter"/>
</dbReference>
<dbReference type="InterPro" id="IPR013699">
    <property type="entry name" value="Signal_recog_part_SRP72_RNA-bd"/>
</dbReference>
<gene>
    <name evidence="12" type="primary">srp72</name>
    <name evidence="12" type="ORF">LTR05_001905</name>
</gene>
<dbReference type="InterPro" id="IPR026270">
    <property type="entry name" value="SRP72"/>
</dbReference>
<dbReference type="PANTHER" id="PTHR14094">
    <property type="entry name" value="SIGNAL RECOGNITION PARTICLE 72"/>
    <property type="match status" value="1"/>
</dbReference>
<dbReference type="InterPro" id="IPR019734">
    <property type="entry name" value="TPR_rpt"/>
</dbReference>
<proteinExistence type="inferred from homology"/>
<organism evidence="12 13">
    <name type="scientific">Lithohypha guttulata</name>
    <dbReference type="NCBI Taxonomy" id="1690604"/>
    <lineage>
        <taxon>Eukaryota</taxon>
        <taxon>Fungi</taxon>
        <taxon>Dikarya</taxon>
        <taxon>Ascomycota</taxon>
        <taxon>Pezizomycotina</taxon>
        <taxon>Eurotiomycetes</taxon>
        <taxon>Chaetothyriomycetidae</taxon>
        <taxon>Chaetothyriales</taxon>
        <taxon>Trichomeriaceae</taxon>
        <taxon>Lithohypha</taxon>
    </lineage>
</organism>
<evidence type="ECO:0000256" key="7">
    <source>
        <dbReference type="ARBA" id="ARBA00023135"/>
    </source>
</evidence>
<dbReference type="InterPro" id="IPR031545">
    <property type="entry name" value="SRP72_TPR-like"/>
</dbReference>
<evidence type="ECO:0000256" key="4">
    <source>
        <dbReference type="ARBA" id="ARBA00018350"/>
    </source>
</evidence>
<dbReference type="PIRSF" id="PIRSF038922">
    <property type="entry name" value="SRP72"/>
    <property type="match status" value="1"/>
</dbReference>
<dbReference type="SUPFAM" id="SSF48452">
    <property type="entry name" value="TPR-like"/>
    <property type="match status" value="1"/>
</dbReference>
<reference evidence="12 13" key="1">
    <citation type="submission" date="2023-08" db="EMBL/GenBank/DDBJ databases">
        <title>Black Yeasts Isolated from many extreme environments.</title>
        <authorList>
            <person name="Coleine C."/>
            <person name="Stajich J.E."/>
            <person name="Selbmann L."/>
        </authorList>
    </citation>
    <scope>NUCLEOTIDE SEQUENCE [LARGE SCALE GENOMIC DNA]</scope>
    <source>
        <strain evidence="12 13">CCFEE 5910</strain>
    </source>
</reference>
<evidence type="ECO:0000256" key="1">
    <source>
        <dbReference type="ARBA" id="ARBA00004240"/>
    </source>
</evidence>
<dbReference type="AlphaFoldDB" id="A0AAN7T8E9"/>
<dbReference type="PANTHER" id="PTHR14094:SF9">
    <property type="entry name" value="SIGNAL RECOGNITION PARTICLE SUBUNIT SRP72"/>
    <property type="match status" value="1"/>
</dbReference>
<evidence type="ECO:0000256" key="9">
    <source>
        <dbReference type="PIRNR" id="PIRNR038922"/>
    </source>
</evidence>
<feature type="compositionally biased region" description="Basic and acidic residues" evidence="10">
    <location>
        <begin position="568"/>
        <end position="591"/>
    </location>
</feature>
<feature type="compositionally biased region" description="Basic residues" evidence="10">
    <location>
        <begin position="636"/>
        <end position="645"/>
    </location>
</feature>
<comment type="subcellular location">
    <subcellularLocation>
        <location evidence="2 9">Cytoplasm</location>
    </subcellularLocation>
    <subcellularLocation>
        <location evidence="1">Endoplasmic reticulum</location>
    </subcellularLocation>
</comment>
<keyword evidence="6" id="KW-0256">Endoplasmic reticulum</keyword>
<protein>
    <recommendedName>
        <fullName evidence="4 9">Signal recognition particle subunit SRP72</fullName>
    </recommendedName>
</protein>
<comment type="caution">
    <text evidence="12">The sequence shown here is derived from an EMBL/GenBank/DDBJ whole genome shotgun (WGS) entry which is preliminary data.</text>
</comment>